<sequence length="153" mass="17983">MLGMRQDNTRIHRYYNPNKKPMFYEILKEYQRERKIKETVKLSRKLYLEDVNNLEALPLISTQTKQAKMIKPVLFKANLPYKYYYAPRNSTMNSKTTSKSGYMSKSSTKSYGRYTPSFEVTPSSSFKICDKKVLKSELNQSNDIDISCWDSVN</sequence>
<reference evidence="1" key="1">
    <citation type="submission" date="2021-09" db="EMBL/GenBank/DDBJ databases">
        <authorList>
            <consortium name="AG Swart"/>
            <person name="Singh M."/>
            <person name="Singh A."/>
            <person name="Seah K."/>
            <person name="Emmerich C."/>
        </authorList>
    </citation>
    <scope>NUCLEOTIDE SEQUENCE</scope>
    <source>
        <strain evidence="1">ATCC30299</strain>
    </source>
</reference>
<proteinExistence type="predicted"/>
<gene>
    <name evidence="1" type="ORF">BSTOLATCC_MIC50963</name>
</gene>
<comment type="caution">
    <text evidence="1">The sequence shown here is derived from an EMBL/GenBank/DDBJ whole genome shotgun (WGS) entry which is preliminary data.</text>
</comment>
<dbReference type="EMBL" id="CAJZBQ010000051">
    <property type="protein sequence ID" value="CAG9330370.1"/>
    <property type="molecule type" value="Genomic_DNA"/>
</dbReference>
<dbReference type="AlphaFoldDB" id="A0AAU9JZ21"/>
<evidence type="ECO:0000313" key="1">
    <source>
        <dbReference type="EMBL" id="CAG9330370.1"/>
    </source>
</evidence>
<accession>A0AAU9JZ21</accession>
<evidence type="ECO:0000313" key="2">
    <source>
        <dbReference type="Proteomes" id="UP001162131"/>
    </source>
</evidence>
<keyword evidence="2" id="KW-1185">Reference proteome</keyword>
<dbReference type="Proteomes" id="UP001162131">
    <property type="component" value="Unassembled WGS sequence"/>
</dbReference>
<name>A0AAU9JZ21_9CILI</name>
<organism evidence="1 2">
    <name type="scientific">Blepharisma stoltei</name>
    <dbReference type="NCBI Taxonomy" id="1481888"/>
    <lineage>
        <taxon>Eukaryota</taxon>
        <taxon>Sar</taxon>
        <taxon>Alveolata</taxon>
        <taxon>Ciliophora</taxon>
        <taxon>Postciliodesmatophora</taxon>
        <taxon>Heterotrichea</taxon>
        <taxon>Heterotrichida</taxon>
        <taxon>Blepharismidae</taxon>
        <taxon>Blepharisma</taxon>
    </lineage>
</organism>
<protein>
    <submittedName>
        <fullName evidence="1">Uncharacterized protein</fullName>
    </submittedName>
</protein>